<evidence type="ECO:0000259" key="1">
    <source>
        <dbReference type="Pfam" id="PF13304"/>
    </source>
</evidence>
<gene>
    <name evidence="2" type="ORF">E8A74_30500</name>
</gene>
<dbReference type="EMBL" id="SSMQ01000038">
    <property type="protein sequence ID" value="TKD01678.1"/>
    <property type="molecule type" value="Genomic_DNA"/>
</dbReference>
<accession>A0A4U1J5C6</accession>
<dbReference type="InterPro" id="IPR027417">
    <property type="entry name" value="P-loop_NTPase"/>
</dbReference>
<dbReference type="GO" id="GO:0005524">
    <property type="term" value="F:ATP binding"/>
    <property type="evidence" value="ECO:0007669"/>
    <property type="project" value="InterPro"/>
</dbReference>
<feature type="domain" description="ATPase AAA-type core" evidence="1">
    <location>
        <begin position="24"/>
        <end position="353"/>
    </location>
</feature>
<dbReference type="Gene3D" id="3.40.50.300">
    <property type="entry name" value="P-loop containing nucleotide triphosphate hydrolases"/>
    <property type="match status" value="2"/>
</dbReference>
<organism evidence="2 3">
    <name type="scientific">Polyangium fumosum</name>
    <dbReference type="NCBI Taxonomy" id="889272"/>
    <lineage>
        <taxon>Bacteria</taxon>
        <taxon>Pseudomonadati</taxon>
        <taxon>Myxococcota</taxon>
        <taxon>Polyangia</taxon>
        <taxon>Polyangiales</taxon>
        <taxon>Polyangiaceae</taxon>
        <taxon>Polyangium</taxon>
    </lineage>
</organism>
<dbReference type="GO" id="GO:0006302">
    <property type="term" value="P:double-strand break repair"/>
    <property type="evidence" value="ECO:0007669"/>
    <property type="project" value="TreeGrafter"/>
</dbReference>
<evidence type="ECO:0000313" key="3">
    <source>
        <dbReference type="Proteomes" id="UP000309215"/>
    </source>
</evidence>
<keyword evidence="3" id="KW-1185">Reference proteome</keyword>
<dbReference type="RefSeq" id="WP_136932628.1">
    <property type="nucleotide sequence ID" value="NZ_SSMQ01000038.1"/>
</dbReference>
<dbReference type="PIRSF" id="PIRSF029347">
    <property type="entry name" value="RecF"/>
    <property type="match status" value="1"/>
</dbReference>
<protein>
    <recommendedName>
        <fullName evidence="1">ATPase AAA-type core domain-containing protein</fullName>
    </recommendedName>
</protein>
<dbReference type="Proteomes" id="UP000309215">
    <property type="component" value="Unassembled WGS sequence"/>
</dbReference>
<dbReference type="OrthoDB" id="9816506at2"/>
<dbReference type="SUPFAM" id="SSF52540">
    <property type="entry name" value="P-loop containing nucleoside triphosphate hydrolases"/>
    <property type="match status" value="1"/>
</dbReference>
<dbReference type="AlphaFoldDB" id="A0A4U1J5C6"/>
<dbReference type="InterPro" id="IPR003959">
    <property type="entry name" value="ATPase_AAA_core"/>
</dbReference>
<evidence type="ECO:0000313" key="2">
    <source>
        <dbReference type="EMBL" id="TKD01678.1"/>
    </source>
</evidence>
<proteinExistence type="predicted"/>
<comment type="caution">
    <text evidence="2">The sequence shown here is derived from an EMBL/GenBank/DDBJ whole genome shotgun (WGS) entry which is preliminary data.</text>
</comment>
<reference evidence="2 3" key="1">
    <citation type="submission" date="2019-04" db="EMBL/GenBank/DDBJ databases">
        <authorList>
            <person name="Li Y."/>
            <person name="Wang J."/>
        </authorList>
    </citation>
    <scope>NUCLEOTIDE SEQUENCE [LARGE SCALE GENOMIC DNA]</scope>
    <source>
        <strain evidence="2 3">DSM 14668</strain>
    </source>
</reference>
<dbReference type="InterPro" id="IPR014555">
    <property type="entry name" value="RecF-like"/>
</dbReference>
<dbReference type="Pfam" id="PF13304">
    <property type="entry name" value="AAA_21"/>
    <property type="match status" value="1"/>
</dbReference>
<dbReference type="GO" id="GO:0016887">
    <property type="term" value="F:ATP hydrolysis activity"/>
    <property type="evidence" value="ECO:0007669"/>
    <property type="project" value="InterPro"/>
</dbReference>
<dbReference type="PANTHER" id="PTHR32182:SF22">
    <property type="entry name" value="ATP-DEPENDENT ENDONUCLEASE, OLD FAMILY-RELATED"/>
    <property type="match status" value="1"/>
</dbReference>
<sequence length="420" mass="46171">MLKSLGVRGFKSLADVGPIELAPLTVVFGPNTAGKSNLIDALQVLSRLATANTVAEALGPPVRGLPLESFTFPQGGLPALLARTADDPPTFRLRADLRDEEGILGYEVEIGIAPQSGALSVRDERLSQKGRSGTLVRDPDISLDPSSRMVVVRRKRKSRESWWEEEAGQNHTQLSNRRYSGNEYPALSRARALLSSMRAYYLDPRVAMRAARAPQEVDDIGPLGEDLAPFLYRLKAENPKVFASVKRSLCTVIPSVDDLSVDLDPRRGVLDVEIKQNGTAYSSRVISEGTLRVLALACVATNPWTGSVVAFEEPENGVHPRRVELIAQLLGSLALGSKERRQVIVTTHSPLFCAAALRIAWQRPRDVRLIQVTRDEGRSRFEPFNPLGPLFQDPEIRDALTAKDEDVWIEGLLVRGLFDG</sequence>
<dbReference type="PANTHER" id="PTHR32182">
    <property type="entry name" value="DNA REPLICATION AND REPAIR PROTEIN RECF"/>
    <property type="match status" value="1"/>
</dbReference>
<dbReference type="GO" id="GO:0000731">
    <property type="term" value="P:DNA synthesis involved in DNA repair"/>
    <property type="evidence" value="ECO:0007669"/>
    <property type="project" value="TreeGrafter"/>
</dbReference>
<name>A0A4U1J5C6_9BACT</name>